<comment type="caution">
    <text evidence="1">The sequence shown here is derived from an EMBL/GenBank/DDBJ whole genome shotgun (WGS) entry which is preliminary data.</text>
</comment>
<dbReference type="EMBL" id="CAMPGE010018276">
    <property type="protein sequence ID" value="CAI2376710.1"/>
    <property type="molecule type" value="Genomic_DNA"/>
</dbReference>
<keyword evidence="2" id="KW-1185">Reference proteome</keyword>
<accession>A0AAD1XPR0</accession>
<sequence>MDQNTYAIQDHEEEAKIEEDTFRALMARMGRSFAYDLKYYNYYLSFFSGIEYNKENRDRWKKEFKFFNKLKTKTLEFAYIGIRDRPYQACKSLSRLLDNGGQRINQEMNICISNKSQELKSLGTTLSSLKFKSIFSQGFTVKIHFQYCTFTRKQFQDLFKNARNSQVIGFSNCNFR</sequence>
<proteinExistence type="predicted"/>
<organism evidence="1 2">
    <name type="scientific">Euplotes crassus</name>
    <dbReference type="NCBI Taxonomy" id="5936"/>
    <lineage>
        <taxon>Eukaryota</taxon>
        <taxon>Sar</taxon>
        <taxon>Alveolata</taxon>
        <taxon>Ciliophora</taxon>
        <taxon>Intramacronucleata</taxon>
        <taxon>Spirotrichea</taxon>
        <taxon>Hypotrichia</taxon>
        <taxon>Euplotida</taxon>
        <taxon>Euplotidae</taxon>
        <taxon>Moneuplotes</taxon>
    </lineage>
</organism>
<gene>
    <name evidence="1" type="ORF">ECRASSUSDP1_LOCUS18083</name>
</gene>
<dbReference type="AlphaFoldDB" id="A0AAD1XPR0"/>
<reference evidence="1" key="1">
    <citation type="submission" date="2023-07" db="EMBL/GenBank/DDBJ databases">
        <authorList>
            <consortium name="AG Swart"/>
            <person name="Singh M."/>
            <person name="Singh A."/>
            <person name="Seah K."/>
            <person name="Emmerich C."/>
        </authorList>
    </citation>
    <scope>NUCLEOTIDE SEQUENCE</scope>
    <source>
        <strain evidence="1">DP1</strain>
    </source>
</reference>
<dbReference type="Proteomes" id="UP001295684">
    <property type="component" value="Unassembled WGS sequence"/>
</dbReference>
<evidence type="ECO:0000313" key="1">
    <source>
        <dbReference type="EMBL" id="CAI2376710.1"/>
    </source>
</evidence>
<name>A0AAD1XPR0_EUPCR</name>
<protein>
    <submittedName>
        <fullName evidence="1">Uncharacterized protein</fullName>
    </submittedName>
</protein>
<evidence type="ECO:0000313" key="2">
    <source>
        <dbReference type="Proteomes" id="UP001295684"/>
    </source>
</evidence>